<evidence type="ECO:0000313" key="1">
    <source>
        <dbReference type="EMBL" id="KAA9340134.1"/>
    </source>
</evidence>
<gene>
    <name evidence="1" type="ORF">F0P94_07235</name>
</gene>
<evidence type="ECO:0008006" key="3">
    <source>
        <dbReference type="Google" id="ProtNLM"/>
    </source>
</evidence>
<keyword evidence="2" id="KW-1185">Reference proteome</keyword>
<dbReference type="InterPro" id="IPR029470">
    <property type="entry name" value="PDDEXK_4"/>
</dbReference>
<reference evidence="1 2" key="1">
    <citation type="submission" date="2019-09" db="EMBL/GenBank/DDBJ databases">
        <title>Genome sequence of Adhaeribacter sp. M2.</title>
        <authorList>
            <person name="Srinivasan S."/>
        </authorList>
    </citation>
    <scope>NUCLEOTIDE SEQUENCE [LARGE SCALE GENOMIC DNA]</scope>
    <source>
        <strain evidence="1 2">M2</strain>
    </source>
</reference>
<sequence length="399" mass="46211">MANAEKLGYLLGHTKTIIDHQWELKKARGETFNVFSVLSMERCENKSHSAFLAELLNPKGSHLKGSIFLRHFLKVLKDKTIDYKTAQVKAEHYIGPRDDKAKTGGRIDIYIWDKKGSCITIENKIDAGDQNVQVERYCNFRKDRNKVYYLTLKGGDPSSDSKGDLQSGTDFYILSYRDQIQDWLERCIKEAFDQPILRESIKQYKLLIQKLTSTMDKKHQQNLNELMLKHIRESSYIAENFAKVSAAIKEHVRQSVLNKLKDRLNSNYTIYAGRPANERYSQIWIKLKGMESRKMFFGLESFSGQGHKGGALFIGVHSSSGKKNDYTSKSERFTNNWYNLKELPNYDGNELNFGNPDTLQKLHTNGKFKEELVEYIVIEVEAYLDQHAEQLRAFFETEN</sequence>
<dbReference type="Pfam" id="PF14281">
    <property type="entry name" value="PDDEXK_4"/>
    <property type="match status" value="1"/>
</dbReference>
<proteinExistence type="predicted"/>
<evidence type="ECO:0000313" key="2">
    <source>
        <dbReference type="Proteomes" id="UP000326570"/>
    </source>
</evidence>
<dbReference type="EMBL" id="VTWT01000003">
    <property type="protein sequence ID" value="KAA9340134.1"/>
    <property type="molecule type" value="Genomic_DNA"/>
</dbReference>
<dbReference type="AlphaFoldDB" id="A0A5N1J122"/>
<comment type="caution">
    <text evidence="1">The sequence shown here is derived from an EMBL/GenBank/DDBJ whole genome shotgun (WGS) entry which is preliminary data.</text>
</comment>
<dbReference type="RefSeq" id="WP_150903206.1">
    <property type="nucleotide sequence ID" value="NZ_VTWT01000003.1"/>
</dbReference>
<dbReference type="Proteomes" id="UP000326570">
    <property type="component" value="Unassembled WGS sequence"/>
</dbReference>
<organism evidence="1 2">
    <name type="scientific">Adhaeribacter soli</name>
    <dbReference type="NCBI Taxonomy" id="2607655"/>
    <lineage>
        <taxon>Bacteria</taxon>
        <taxon>Pseudomonadati</taxon>
        <taxon>Bacteroidota</taxon>
        <taxon>Cytophagia</taxon>
        <taxon>Cytophagales</taxon>
        <taxon>Hymenobacteraceae</taxon>
        <taxon>Adhaeribacter</taxon>
    </lineage>
</organism>
<accession>A0A5N1J122</accession>
<name>A0A5N1J122_9BACT</name>
<protein>
    <recommendedName>
        <fullName evidence="3">PD-(D/E)XK nuclease family protein</fullName>
    </recommendedName>
</protein>